<evidence type="ECO:0000256" key="1">
    <source>
        <dbReference type="SAM" id="Coils"/>
    </source>
</evidence>
<evidence type="ECO:0008006" key="7">
    <source>
        <dbReference type="Google" id="ProtNLM"/>
    </source>
</evidence>
<evidence type="ECO:0000256" key="2">
    <source>
        <dbReference type="SAM" id="SignalP"/>
    </source>
</evidence>
<dbReference type="InterPro" id="IPR009066">
    <property type="entry name" value="MG_RAP_rcpt_1"/>
</dbReference>
<gene>
    <name evidence="5" type="ORF">ACJMK2_033350</name>
</gene>
<evidence type="ECO:0000259" key="3">
    <source>
        <dbReference type="Pfam" id="PF06400"/>
    </source>
</evidence>
<dbReference type="InterPro" id="IPR036744">
    <property type="entry name" value="RAP_sf"/>
</dbReference>
<dbReference type="PANTHER" id="PTHR16560:SF2">
    <property type="entry name" value="ALPHA-2-MACROGLOBULIN RECEPTOR-ASSOCIATED PROTEIN"/>
    <property type="match status" value="1"/>
</dbReference>
<dbReference type="InterPro" id="IPR010483">
    <property type="entry name" value="Alpha_2_MRAP_C"/>
</dbReference>
<proteinExistence type="predicted"/>
<feature type="domain" description="Alpha-2-macroglobulin receptor-associated protein" evidence="3">
    <location>
        <begin position="25"/>
        <end position="110"/>
    </location>
</feature>
<accession>A0ABD3WN43</accession>
<dbReference type="PANTHER" id="PTHR16560">
    <property type="entry name" value="ALPHA-2-MACROGLOBULIN RECEPTOR-ASSOCIATED PROTEIN"/>
    <property type="match status" value="1"/>
</dbReference>
<keyword evidence="1" id="KW-0175">Coiled coil</keyword>
<evidence type="ECO:0000313" key="5">
    <source>
        <dbReference type="EMBL" id="KAL3875402.1"/>
    </source>
</evidence>
<dbReference type="Pfam" id="PF06400">
    <property type="entry name" value="Alpha-2-MRAP_N"/>
    <property type="match status" value="1"/>
</dbReference>
<feature type="chain" id="PRO_5044846277" description="Alpha-2-macroglobulin receptor-associated protein" evidence="2">
    <location>
        <begin position="20"/>
        <end position="317"/>
    </location>
</feature>
<dbReference type="AlphaFoldDB" id="A0ABD3WN43"/>
<evidence type="ECO:0000313" key="6">
    <source>
        <dbReference type="Proteomes" id="UP001634394"/>
    </source>
</evidence>
<dbReference type="Proteomes" id="UP001634394">
    <property type="component" value="Unassembled WGS sequence"/>
</dbReference>
<sequence>MTTINACAFFIYIVSSVATSKYDENLNVPNFESAKTFRMQKVNNLWEKAKKVLSADRLSELYQELVNQDTLEKQVKKNKHTGLDADGLLEAEARDKYLDIIRRYKLEVYFNVPPADGDDNKLRDEKLTQLWKKAQRAGFSENELQKLKEEFHHQQLKLDEYNAVKEEFDTLQGQLENSLNELEESSANWKELHVKKKGVKTIHSEVKQGMENLEKKLEGNLEREFQDERVYDLWIQAKHSNMTAAELETFKSELKHFEHRIQKHGYLQEELEQRALHENQNGRNDLKEKVHLYGKKVSKHHEDLKLRVKMATKHSEL</sequence>
<organism evidence="5 6">
    <name type="scientific">Sinanodonta woodiana</name>
    <name type="common">Chinese pond mussel</name>
    <name type="synonym">Anodonta woodiana</name>
    <dbReference type="NCBI Taxonomy" id="1069815"/>
    <lineage>
        <taxon>Eukaryota</taxon>
        <taxon>Metazoa</taxon>
        <taxon>Spiralia</taxon>
        <taxon>Lophotrochozoa</taxon>
        <taxon>Mollusca</taxon>
        <taxon>Bivalvia</taxon>
        <taxon>Autobranchia</taxon>
        <taxon>Heteroconchia</taxon>
        <taxon>Palaeoheterodonta</taxon>
        <taxon>Unionida</taxon>
        <taxon>Unionoidea</taxon>
        <taxon>Unionidae</taxon>
        <taxon>Unioninae</taxon>
        <taxon>Sinanodonta</taxon>
    </lineage>
</organism>
<keyword evidence="6" id="KW-1185">Reference proteome</keyword>
<dbReference type="SUPFAM" id="SSF47045">
    <property type="entry name" value="RAP domain-like"/>
    <property type="match status" value="3"/>
</dbReference>
<feature type="signal peptide" evidence="2">
    <location>
        <begin position="1"/>
        <end position="19"/>
    </location>
</feature>
<reference evidence="5 6" key="1">
    <citation type="submission" date="2024-11" db="EMBL/GenBank/DDBJ databases">
        <title>Chromosome-level genome assembly of the freshwater bivalve Anodonta woodiana.</title>
        <authorList>
            <person name="Chen X."/>
        </authorList>
    </citation>
    <scope>NUCLEOTIDE SEQUENCE [LARGE SCALE GENOMIC DNA]</scope>
    <source>
        <strain evidence="5">MN2024</strain>
        <tissue evidence="5">Gills</tissue>
    </source>
</reference>
<dbReference type="Gene3D" id="1.20.81.10">
    <property type="entry name" value="RAP domain"/>
    <property type="match status" value="3"/>
</dbReference>
<feature type="domain" description="Alpha-2-macroglobulin RAP C-terminal" evidence="4">
    <location>
        <begin position="122"/>
        <end position="317"/>
    </location>
</feature>
<keyword evidence="2" id="KW-0732">Signal</keyword>
<evidence type="ECO:0000259" key="4">
    <source>
        <dbReference type="Pfam" id="PF06401"/>
    </source>
</evidence>
<dbReference type="Pfam" id="PF06401">
    <property type="entry name" value="Alpha-2-MRAP_C"/>
    <property type="match status" value="1"/>
</dbReference>
<feature type="coiled-coil region" evidence="1">
    <location>
        <begin position="144"/>
        <end position="192"/>
    </location>
</feature>
<dbReference type="InterPro" id="IPR038003">
    <property type="entry name" value="A2-macroglobuin_RAP"/>
</dbReference>
<comment type="caution">
    <text evidence="5">The sequence shown here is derived from an EMBL/GenBank/DDBJ whole genome shotgun (WGS) entry which is preliminary data.</text>
</comment>
<name>A0ABD3WN43_SINWO</name>
<protein>
    <recommendedName>
        <fullName evidence="7">Alpha-2-macroglobulin receptor-associated protein</fullName>
    </recommendedName>
</protein>
<dbReference type="EMBL" id="JBJQND010000005">
    <property type="protein sequence ID" value="KAL3875402.1"/>
    <property type="molecule type" value="Genomic_DNA"/>
</dbReference>